<evidence type="ECO:0008006" key="4">
    <source>
        <dbReference type="Google" id="ProtNLM"/>
    </source>
</evidence>
<feature type="region of interest" description="Disordered" evidence="1">
    <location>
        <begin position="91"/>
        <end position="115"/>
    </location>
</feature>
<keyword evidence="3" id="KW-1185">Reference proteome</keyword>
<dbReference type="InterPro" id="IPR013325">
    <property type="entry name" value="RNA_pol_sigma_r2"/>
</dbReference>
<dbReference type="Proteomes" id="UP001501599">
    <property type="component" value="Unassembled WGS sequence"/>
</dbReference>
<gene>
    <name evidence="2" type="ORF">GCM10009846_03210</name>
</gene>
<comment type="caution">
    <text evidence="2">The sequence shown here is derived from an EMBL/GenBank/DDBJ whole genome shotgun (WGS) entry which is preliminary data.</text>
</comment>
<evidence type="ECO:0000256" key="1">
    <source>
        <dbReference type="SAM" id="MobiDB-lite"/>
    </source>
</evidence>
<proteinExistence type="predicted"/>
<dbReference type="EMBL" id="BAAAQT010000001">
    <property type="protein sequence ID" value="GAA2170975.1"/>
    <property type="molecule type" value="Genomic_DNA"/>
</dbReference>
<organism evidence="2 3">
    <name type="scientific">Agrococcus versicolor</name>
    <dbReference type="NCBI Taxonomy" id="501482"/>
    <lineage>
        <taxon>Bacteria</taxon>
        <taxon>Bacillati</taxon>
        <taxon>Actinomycetota</taxon>
        <taxon>Actinomycetes</taxon>
        <taxon>Micrococcales</taxon>
        <taxon>Microbacteriaceae</taxon>
        <taxon>Agrococcus</taxon>
    </lineage>
</organism>
<protein>
    <recommendedName>
        <fullName evidence="4">RNA polymerase sigma-70 region 2 domain-containing protein</fullName>
    </recommendedName>
</protein>
<dbReference type="SUPFAM" id="SSF88946">
    <property type="entry name" value="Sigma2 domain of RNA polymerase sigma factors"/>
    <property type="match status" value="1"/>
</dbReference>
<accession>A0ABN3AK31</accession>
<sequence>MDATALMQLETRVAGGDREAFADLYDIVAPLVYGDLLPACGAERASTLTAALLVDAWELAPRLRSGRRSICAWVLAETRRIVAATAGPSTTRIDGQAATGAPGAPAATTPEPTAA</sequence>
<evidence type="ECO:0000313" key="3">
    <source>
        <dbReference type="Proteomes" id="UP001501599"/>
    </source>
</evidence>
<evidence type="ECO:0000313" key="2">
    <source>
        <dbReference type="EMBL" id="GAA2170975.1"/>
    </source>
</evidence>
<name>A0ABN3AK31_9MICO</name>
<reference evidence="2 3" key="1">
    <citation type="journal article" date="2019" name="Int. J. Syst. Evol. Microbiol.">
        <title>The Global Catalogue of Microorganisms (GCM) 10K type strain sequencing project: providing services to taxonomists for standard genome sequencing and annotation.</title>
        <authorList>
            <consortium name="The Broad Institute Genomics Platform"/>
            <consortium name="The Broad Institute Genome Sequencing Center for Infectious Disease"/>
            <person name="Wu L."/>
            <person name="Ma J."/>
        </authorList>
    </citation>
    <scope>NUCLEOTIDE SEQUENCE [LARGE SCALE GENOMIC DNA]</scope>
    <source>
        <strain evidence="2 3">JCM 16026</strain>
    </source>
</reference>
<dbReference type="RefSeq" id="WP_344339621.1">
    <property type="nucleotide sequence ID" value="NZ_BAAAQT010000001.1"/>
</dbReference>
<feature type="compositionally biased region" description="Low complexity" evidence="1">
    <location>
        <begin position="97"/>
        <end position="115"/>
    </location>
</feature>
<dbReference type="Gene3D" id="1.10.1740.10">
    <property type="match status" value="1"/>
</dbReference>